<evidence type="ECO:0000259" key="1">
    <source>
        <dbReference type="Pfam" id="PF20552"/>
    </source>
</evidence>
<proteinExistence type="predicted"/>
<gene>
    <name evidence="2" type="ORF">SAMN05216551_105259</name>
</gene>
<dbReference type="AlphaFoldDB" id="A0A1H2PQH6"/>
<dbReference type="InterPro" id="IPR046789">
    <property type="entry name" value="HTH_62"/>
</dbReference>
<protein>
    <recommendedName>
        <fullName evidence="1">Recombinase-like domain-containing protein</fullName>
    </recommendedName>
</protein>
<evidence type="ECO:0000313" key="2">
    <source>
        <dbReference type="EMBL" id="SDV48642.1"/>
    </source>
</evidence>
<accession>A0A1H2PQH6</accession>
<dbReference type="Proteomes" id="UP000243719">
    <property type="component" value="Unassembled WGS sequence"/>
</dbReference>
<dbReference type="EMBL" id="FNLO01000005">
    <property type="protein sequence ID" value="SDV48642.1"/>
    <property type="molecule type" value="Genomic_DNA"/>
</dbReference>
<reference evidence="3" key="1">
    <citation type="submission" date="2016-09" db="EMBL/GenBank/DDBJ databases">
        <authorList>
            <person name="Varghese N."/>
            <person name="Submissions S."/>
        </authorList>
    </citation>
    <scope>NUCLEOTIDE SEQUENCE [LARGE SCALE GENOMIC DNA]</scope>
    <source>
        <strain evidence="3">JS23</strain>
    </source>
</reference>
<keyword evidence="3" id="KW-1185">Reference proteome</keyword>
<feature type="domain" description="Recombinase-like" evidence="1">
    <location>
        <begin position="2"/>
        <end position="71"/>
    </location>
</feature>
<name>A0A1H2PQH6_9BURK</name>
<dbReference type="STRING" id="1770053.SAMN05216551_105259"/>
<organism evidence="2 3">
    <name type="scientific">Chitinasiproducens palmae</name>
    <dbReference type="NCBI Taxonomy" id="1770053"/>
    <lineage>
        <taxon>Bacteria</taxon>
        <taxon>Pseudomonadati</taxon>
        <taxon>Pseudomonadota</taxon>
        <taxon>Betaproteobacteria</taxon>
        <taxon>Burkholderiales</taxon>
        <taxon>Burkholderiaceae</taxon>
        <taxon>Chitinasiproducens</taxon>
    </lineage>
</organism>
<evidence type="ECO:0000313" key="3">
    <source>
        <dbReference type="Proteomes" id="UP000243719"/>
    </source>
</evidence>
<dbReference type="Pfam" id="PF20552">
    <property type="entry name" value="HTH_62"/>
    <property type="match status" value="1"/>
</dbReference>
<sequence>MDRYLDPHQARTRAQTPYENLLGDSIERAYAQGIHELGPLVNYLNQFGPGPQEGDAWTEEAFAALMARLGN</sequence>